<comment type="caution">
    <text evidence="3">The sequence shown here is derived from an EMBL/GenBank/DDBJ whole genome shotgun (WGS) entry which is preliminary data.</text>
</comment>
<feature type="transmembrane region" description="Helical" evidence="2">
    <location>
        <begin position="12"/>
        <end position="34"/>
    </location>
</feature>
<dbReference type="PROSITE" id="PS51257">
    <property type="entry name" value="PROKAR_LIPOPROTEIN"/>
    <property type="match status" value="1"/>
</dbReference>
<sequence length="379" mass="42638">MQKKKSTGRANQVWQILMLLLFLIGCGIALYPFYVGAANNFIDQFRIQHLGRINNQTAQKMKNENENLSKAGIHIASDPFKGSSKQERITLQKHMIGTVSVPKIKVHVPLFDKTSDTLLEYGVTVVQGTSYPIGGKGTHTVIAGHRGLARRKLFTDLNHVKKGNVFVIKVGHKNRAYKVNKIKVVKPNNTEVLKIEPHKDLATLLTCTPYMINSHRLLLTGYRVPYTKKIAQEAKRATNENNMQQLLILIGSVTLFIILIVGIMRLMHNFMLRKHVFDFCFTLVNENGTAVSGVKVQLLAKNGKKKIFRAGQGYSAISDENGRVSFTELPGDLYAIKVGEPSAKKLVFGLKKLKQKEATFFPKRHEERVFKDDGWKVSV</sequence>
<name>A0ABQ5JG38_9LACO</name>
<dbReference type="InterPro" id="IPR005754">
    <property type="entry name" value="Sortase"/>
</dbReference>
<dbReference type="NCBIfam" id="NF033745">
    <property type="entry name" value="class_C_sortase"/>
    <property type="match status" value="1"/>
</dbReference>
<proteinExistence type="predicted"/>
<keyword evidence="2" id="KW-0812">Transmembrane</keyword>
<keyword evidence="2" id="KW-1133">Transmembrane helix</keyword>
<dbReference type="InterPro" id="IPR013783">
    <property type="entry name" value="Ig-like_fold"/>
</dbReference>
<dbReference type="EMBL" id="BQXH01000005">
    <property type="protein sequence ID" value="GKS81036.1"/>
    <property type="molecule type" value="Genomic_DNA"/>
</dbReference>
<evidence type="ECO:0000313" key="4">
    <source>
        <dbReference type="Proteomes" id="UP001055149"/>
    </source>
</evidence>
<dbReference type="CDD" id="cd05827">
    <property type="entry name" value="Sortase_C"/>
    <property type="match status" value="1"/>
</dbReference>
<keyword evidence="4" id="KW-1185">Reference proteome</keyword>
<dbReference type="InterPro" id="IPR023365">
    <property type="entry name" value="Sortase_dom-sf"/>
</dbReference>
<dbReference type="SUPFAM" id="SSF63817">
    <property type="entry name" value="Sortase"/>
    <property type="match status" value="1"/>
</dbReference>
<protein>
    <submittedName>
        <fullName evidence="3">Class C sortase</fullName>
    </submittedName>
</protein>
<evidence type="ECO:0000313" key="3">
    <source>
        <dbReference type="EMBL" id="GKS81036.1"/>
    </source>
</evidence>
<dbReference type="NCBIfam" id="TIGR01076">
    <property type="entry name" value="sortase_fam"/>
    <property type="match status" value="1"/>
</dbReference>
<dbReference type="Gene3D" id="2.60.40.10">
    <property type="entry name" value="Immunoglobulins"/>
    <property type="match status" value="1"/>
</dbReference>
<keyword evidence="1" id="KW-0378">Hydrolase</keyword>
<evidence type="ECO:0000256" key="2">
    <source>
        <dbReference type="SAM" id="Phobius"/>
    </source>
</evidence>
<reference evidence="3" key="1">
    <citation type="journal article" date="2022" name="Int. J. Syst. Evol. Microbiol.">
        <title>A novel species of lactic acid bacteria, Ligilactobacillus pabuli sp. nov., isolated from alfalfa silage.</title>
        <authorList>
            <person name="Tohno M."/>
            <person name="Tanizawa Y."/>
            <person name="Sawada H."/>
            <person name="Sakamoto M."/>
            <person name="Ohkuma M."/>
            <person name="Kobayashi H."/>
        </authorList>
    </citation>
    <scope>NUCLEOTIDE SEQUENCE</scope>
    <source>
        <strain evidence="3">AF129</strain>
    </source>
</reference>
<dbReference type="Pfam" id="PF04203">
    <property type="entry name" value="Sortase"/>
    <property type="match status" value="1"/>
</dbReference>
<dbReference type="Proteomes" id="UP001055149">
    <property type="component" value="Unassembled WGS sequence"/>
</dbReference>
<dbReference type="Gene3D" id="2.40.260.10">
    <property type="entry name" value="Sortase"/>
    <property type="match status" value="1"/>
</dbReference>
<accession>A0ABQ5JG38</accession>
<evidence type="ECO:0000256" key="1">
    <source>
        <dbReference type="ARBA" id="ARBA00022801"/>
    </source>
</evidence>
<feature type="transmembrane region" description="Helical" evidence="2">
    <location>
        <begin position="246"/>
        <end position="267"/>
    </location>
</feature>
<dbReference type="RefSeq" id="WP_244054807.1">
    <property type="nucleotide sequence ID" value="NZ_BQXH01000005.1"/>
</dbReference>
<organism evidence="3 4">
    <name type="scientific">Ligilactobacillus pabuli</name>
    <dbReference type="NCBI Taxonomy" id="2886039"/>
    <lineage>
        <taxon>Bacteria</taxon>
        <taxon>Bacillati</taxon>
        <taxon>Bacillota</taxon>
        <taxon>Bacilli</taxon>
        <taxon>Lactobacillales</taxon>
        <taxon>Lactobacillaceae</taxon>
        <taxon>Ligilactobacillus</taxon>
    </lineage>
</organism>
<keyword evidence="2" id="KW-0472">Membrane</keyword>
<dbReference type="InterPro" id="IPR042002">
    <property type="entry name" value="Sortase_C"/>
</dbReference>
<gene>
    <name evidence="3" type="primary">srtC5</name>
    <name evidence="3" type="ORF">LPAF129_07210</name>
</gene>